<evidence type="ECO:0000256" key="2">
    <source>
        <dbReference type="ARBA" id="ARBA00022649"/>
    </source>
</evidence>
<evidence type="ECO:0000256" key="1">
    <source>
        <dbReference type="ARBA" id="ARBA00006620"/>
    </source>
</evidence>
<dbReference type="STRING" id="1798492.A3C89_01955"/>
<keyword evidence="2" id="KW-1277">Toxin-antitoxin system</keyword>
<dbReference type="GO" id="GO:0016787">
    <property type="term" value="F:hydrolase activity"/>
    <property type="evidence" value="ECO:0007669"/>
    <property type="project" value="UniProtKB-KW"/>
</dbReference>
<protein>
    <recommendedName>
        <fullName evidence="10">Addiction module toxin, HicA family</fullName>
    </recommendedName>
</protein>
<name>A0A1F6DCT4_9BACT</name>
<dbReference type="AlphaFoldDB" id="A0A1F6DCT4"/>
<evidence type="ECO:0000313" key="9">
    <source>
        <dbReference type="Proteomes" id="UP000178794"/>
    </source>
</evidence>
<comment type="caution">
    <text evidence="8">The sequence shown here is derived from an EMBL/GenBank/DDBJ whole genome shotgun (WGS) entry which is preliminary data.</text>
</comment>
<evidence type="ECO:0008006" key="10">
    <source>
        <dbReference type="Google" id="ProtNLM"/>
    </source>
</evidence>
<sequence length="79" mass="8899">MARGLHAWTTYAVITFLKKHNFVHHRTNGSHFQYKKIADGVGRLVTVASHGSKNIPIGTMNSIVRQSGVPKSEWLEEQK</sequence>
<evidence type="ECO:0000256" key="5">
    <source>
        <dbReference type="ARBA" id="ARBA00022801"/>
    </source>
</evidence>
<evidence type="ECO:0000256" key="6">
    <source>
        <dbReference type="ARBA" id="ARBA00022884"/>
    </source>
</evidence>
<dbReference type="GO" id="GO:0004519">
    <property type="term" value="F:endonuclease activity"/>
    <property type="evidence" value="ECO:0007669"/>
    <property type="project" value="UniProtKB-KW"/>
</dbReference>
<evidence type="ECO:0000256" key="7">
    <source>
        <dbReference type="ARBA" id="ARBA00023016"/>
    </source>
</evidence>
<comment type="similarity">
    <text evidence="1">Belongs to the HicA mRNA interferase family.</text>
</comment>
<dbReference type="InterPro" id="IPR012933">
    <property type="entry name" value="HicA_mRNA_interferase"/>
</dbReference>
<evidence type="ECO:0000313" key="8">
    <source>
        <dbReference type="EMBL" id="OGG59150.1"/>
    </source>
</evidence>
<dbReference type="InterPro" id="IPR038570">
    <property type="entry name" value="HicA_sf"/>
</dbReference>
<evidence type="ECO:0000256" key="3">
    <source>
        <dbReference type="ARBA" id="ARBA00022722"/>
    </source>
</evidence>
<gene>
    <name evidence="8" type="ORF">A3C89_01955</name>
</gene>
<dbReference type="EMBL" id="MFLF01000020">
    <property type="protein sequence ID" value="OGG59150.1"/>
    <property type="molecule type" value="Genomic_DNA"/>
</dbReference>
<reference evidence="8 9" key="1">
    <citation type="journal article" date="2016" name="Nat. Commun.">
        <title>Thousands of microbial genomes shed light on interconnected biogeochemical processes in an aquifer system.</title>
        <authorList>
            <person name="Anantharaman K."/>
            <person name="Brown C.T."/>
            <person name="Hug L.A."/>
            <person name="Sharon I."/>
            <person name="Castelle C.J."/>
            <person name="Probst A.J."/>
            <person name="Thomas B.C."/>
            <person name="Singh A."/>
            <person name="Wilkins M.J."/>
            <person name="Karaoz U."/>
            <person name="Brodie E.L."/>
            <person name="Williams K.H."/>
            <person name="Hubbard S.S."/>
            <person name="Banfield J.F."/>
        </authorList>
    </citation>
    <scope>NUCLEOTIDE SEQUENCE [LARGE SCALE GENOMIC DNA]</scope>
</reference>
<dbReference type="GO" id="GO:0003729">
    <property type="term" value="F:mRNA binding"/>
    <property type="evidence" value="ECO:0007669"/>
    <property type="project" value="InterPro"/>
</dbReference>
<dbReference type="SUPFAM" id="SSF54786">
    <property type="entry name" value="YcfA/nrd intein domain"/>
    <property type="match status" value="1"/>
</dbReference>
<keyword evidence="3" id="KW-0540">Nuclease</keyword>
<dbReference type="Pfam" id="PF07927">
    <property type="entry name" value="HicA_toxin"/>
    <property type="match status" value="1"/>
</dbReference>
<keyword evidence="6" id="KW-0694">RNA-binding</keyword>
<proteinExistence type="inferred from homology"/>
<accession>A0A1F6DCT4</accession>
<evidence type="ECO:0000256" key="4">
    <source>
        <dbReference type="ARBA" id="ARBA00022759"/>
    </source>
</evidence>
<keyword evidence="7" id="KW-0346">Stress response</keyword>
<organism evidence="8 9">
    <name type="scientific">Candidatus Kaiserbacteria bacterium RIFCSPHIGHO2_02_FULL_50_50</name>
    <dbReference type="NCBI Taxonomy" id="1798492"/>
    <lineage>
        <taxon>Bacteria</taxon>
        <taxon>Candidatus Kaiseribacteriota</taxon>
    </lineage>
</organism>
<dbReference type="Gene3D" id="3.30.920.30">
    <property type="entry name" value="Hypothetical protein"/>
    <property type="match status" value="1"/>
</dbReference>
<keyword evidence="5" id="KW-0378">Hydrolase</keyword>
<keyword evidence="4" id="KW-0255">Endonuclease</keyword>
<dbReference type="Proteomes" id="UP000178794">
    <property type="component" value="Unassembled WGS sequence"/>
</dbReference>